<evidence type="ECO:0000313" key="11">
    <source>
        <dbReference type="EMBL" id="TPE62146.1"/>
    </source>
</evidence>
<dbReference type="Pfam" id="PF07650">
    <property type="entry name" value="KH_2"/>
    <property type="match status" value="1"/>
</dbReference>
<evidence type="ECO:0000259" key="10">
    <source>
        <dbReference type="PROSITE" id="PS51713"/>
    </source>
</evidence>
<evidence type="ECO:0000313" key="12">
    <source>
        <dbReference type="Proteomes" id="UP000319897"/>
    </source>
</evidence>
<dbReference type="RefSeq" id="WP_140927571.1">
    <property type="nucleotide sequence ID" value="NZ_VFSU01000019.1"/>
</dbReference>
<dbReference type="OrthoDB" id="9805918at2"/>
<dbReference type="CDD" id="cd04163">
    <property type="entry name" value="Era"/>
    <property type="match status" value="1"/>
</dbReference>
<dbReference type="GO" id="GO:0005829">
    <property type="term" value="C:cytosol"/>
    <property type="evidence" value="ECO:0007669"/>
    <property type="project" value="TreeGrafter"/>
</dbReference>
<evidence type="ECO:0000256" key="7">
    <source>
        <dbReference type="PROSITE-ProRule" id="PRU01050"/>
    </source>
</evidence>
<dbReference type="CDD" id="cd22534">
    <property type="entry name" value="KH-II_Era"/>
    <property type="match status" value="1"/>
</dbReference>
<proteinExistence type="inferred from homology"/>
<dbReference type="Gene3D" id="3.30.300.20">
    <property type="match status" value="1"/>
</dbReference>
<dbReference type="InterPro" id="IPR005225">
    <property type="entry name" value="Small_GTP-bd"/>
</dbReference>
<feature type="binding site" evidence="6">
    <location>
        <begin position="129"/>
        <end position="132"/>
    </location>
    <ligand>
        <name>GTP</name>
        <dbReference type="ChEBI" id="CHEBI:37565"/>
    </ligand>
</feature>
<organism evidence="11 12">
    <name type="scientific">Sandaracinobacter neustonicus</name>
    <dbReference type="NCBI Taxonomy" id="1715348"/>
    <lineage>
        <taxon>Bacteria</taxon>
        <taxon>Pseudomonadati</taxon>
        <taxon>Pseudomonadota</taxon>
        <taxon>Alphaproteobacteria</taxon>
        <taxon>Sphingomonadales</taxon>
        <taxon>Sphingosinicellaceae</taxon>
        <taxon>Sandaracinobacter</taxon>
    </lineage>
</organism>
<dbReference type="InterPro" id="IPR004044">
    <property type="entry name" value="KH_dom_type_2"/>
</dbReference>
<dbReference type="GO" id="GO:0005886">
    <property type="term" value="C:plasma membrane"/>
    <property type="evidence" value="ECO:0007669"/>
    <property type="project" value="UniProtKB-SubCell"/>
</dbReference>
<evidence type="ECO:0000256" key="8">
    <source>
        <dbReference type="RuleBase" id="RU003761"/>
    </source>
</evidence>
<dbReference type="GO" id="GO:0070181">
    <property type="term" value="F:small ribosomal subunit rRNA binding"/>
    <property type="evidence" value="ECO:0007669"/>
    <property type="project" value="UniProtKB-UniRule"/>
</dbReference>
<dbReference type="GO" id="GO:0043024">
    <property type="term" value="F:ribosomal small subunit binding"/>
    <property type="evidence" value="ECO:0007669"/>
    <property type="project" value="TreeGrafter"/>
</dbReference>
<dbReference type="GO" id="GO:0000028">
    <property type="term" value="P:ribosomal small subunit assembly"/>
    <property type="evidence" value="ECO:0007669"/>
    <property type="project" value="TreeGrafter"/>
</dbReference>
<dbReference type="GO" id="GO:0005525">
    <property type="term" value="F:GTP binding"/>
    <property type="evidence" value="ECO:0007669"/>
    <property type="project" value="UniProtKB-UniRule"/>
</dbReference>
<dbReference type="Gene3D" id="3.40.50.300">
    <property type="entry name" value="P-loop containing nucleotide triphosphate hydrolases"/>
    <property type="match status" value="1"/>
</dbReference>
<feature type="domain" description="KH type-2" evidence="9">
    <location>
        <begin position="210"/>
        <end position="287"/>
    </location>
</feature>
<dbReference type="PROSITE" id="PS51713">
    <property type="entry name" value="G_ERA"/>
    <property type="match status" value="1"/>
</dbReference>
<comment type="function">
    <text evidence="6">An essential GTPase that binds both GDP and GTP, with rapid nucleotide exchange. Plays a role in 16S rRNA processing and 30S ribosomal subunit biogenesis and possibly also in cell cycle regulation and energy metabolism.</text>
</comment>
<keyword evidence="12" id="KW-1185">Reference proteome</keyword>
<keyword evidence="6" id="KW-1003">Cell membrane</keyword>
<dbReference type="InterPro" id="IPR009019">
    <property type="entry name" value="KH_sf_prok-type"/>
</dbReference>
<dbReference type="NCBIfam" id="NF000908">
    <property type="entry name" value="PRK00089.1"/>
    <property type="match status" value="1"/>
</dbReference>
<evidence type="ECO:0000256" key="3">
    <source>
        <dbReference type="ARBA" id="ARBA00022741"/>
    </source>
</evidence>
<evidence type="ECO:0000256" key="4">
    <source>
        <dbReference type="ARBA" id="ARBA00022884"/>
    </source>
</evidence>
<keyword evidence="6" id="KW-0690">Ribosome biogenesis</keyword>
<dbReference type="Pfam" id="PF01926">
    <property type="entry name" value="MMR_HSR1"/>
    <property type="match status" value="1"/>
</dbReference>
<feature type="region of interest" description="G4" evidence="7">
    <location>
        <begin position="129"/>
        <end position="132"/>
    </location>
</feature>
<feature type="binding site" evidence="6">
    <location>
        <begin position="67"/>
        <end position="71"/>
    </location>
    <ligand>
        <name>GTP</name>
        <dbReference type="ChEBI" id="CHEBI:37565"/>
    </ligand>
</feature>
<dbReference type="InterPro" id="IPR027417">
    <property type="entry name" value="P-loop_NTPase"/>
</dbReference>
<keyword evidence="6" id="KW-0963">Cytoplasm</keyword>
<dbReference type="HAMAP" id="MF_00367">
    <property type="entry name" value="GTPase_Era"/>
    <property type="match status" value="1"/>
</dbReference>
<dbReference type="GO" id="GO:0003924">
    <property type="term" value="F:GTPase activity"/>
    <property type="evidence" value="ECO:0007669"/>
    <property type="project" value="UniProtKB-UniRule"/>
</dbReference>
<dbReference type="SUPFAM" id="SSF52540">
    <property type="entry name" value="P-loop containing nucleoside triphosphate hydrolases"/>
    <property type="match status" value="1"/>
</dbReference>
<evidence type="ECO:0000256" key="1">
    <source>
        <dbReference type="ARBA" id="ARBA00007921"/>
    </source>
</evidence>
<keyword evidence="6" id="KW-0699">rRNA-binding</keyword>
<dbReference type="InterPro" id="IPR005662">
    <property type="entry name" value="GTPase_Era-like"/>
</dbReference>
<evidence type="ECO:0000259" key="9">
    <source>
        <dbReference type="PROSITE" id="PS50823"/>
    </source>
</evidence>
<dbReference type="PROSITE" id="PS50823">
    <property type="entry name" value="KH_TYPE_2"/>
    <property type="match status" value="1"/>
</dbReference>
<comment type="caution">
    <text evidence="11">The sequence shown here is derived from an EMBL/GenBank/DDBJ whole genome shotgun (WGS) entry which is preliminary data.</text>
</comment>
<dbReference type="NCBIfam" id="TIGR00231">
    <property type="entry name" value="small_GTP"/>
    <property type="match status" value="1"/>
</dbReference>
<dbReference type="PANTHER" id="PTHR42698">
    <property type="entry name" value="GTPASE ERA"/>
    <property type="match status" value="1"/>
</dbReference>
<gene>
    <name evidence="6" type="primary">era</name>
    <name evidence="11" type="ORF">FJQ54_06305</name>
</gene>
<dbReference type="PANTHER" id="PTHR42698:SF1">
    <property type="entry name" value="GTPASE ERA, MITOCHONDRIAL"/>
    <property type="match status" value="1"/>
</dbReference>
<dbReference type="NCBIfam" id="TIGR00436">
    <property type="entry name" value="era"/>
    <property type="match status" value="1"/>
</dbReference>
<dbReference type="InterPro" id="IPR030388">
    <property type="entry name" value="G_ERA_dom"/>
</dbReference>
<dbReference type="EMBL" id="VFSU01000019">
    <property type="protein sequence ID" value="TPE62146.1"/>
    <property type="molecule type" value="Genomic_DNA"/>
</dbReference>
<dbReference type="AlphaFoldDB" id="A0A501XNJ3"/>
<comment type="subunit">
    <text evidence="6">Monomer.</text>
</comment>
<dbReference type="SUPFAM" id="SSF54814">
    <property type="entry name" value="Prokaryotic type KH domain (KH-domain type II)"/>
    <property type="match status" value="1"/>
</dbReference>
<protein>
    <recommendedName>
        <fullName evidence="2 6">GTPase Era</fullName>
    </recommendedName>
</protein>
<evidence type="ECO:0000256" key="5">
    <source>
        <dbReference type="ARBA" id="ARBA00023134"/>
    </source>
</evidence>
<evidence type="ECO:0000256" key="6">
    <source>
        <dbReference type="HAMAP-Rule" id="MF_00367"/>
    </source>
</evidence>
<sequence length="305" mass="33039">MPADIPPADSTRCGVVALIGAPNAGKSTLVNALVGQKVAIVSPKVQTTRVRLTGVALEGDAQLLLVDTPGVFQPRRRLDRAMVQNAWEGAADADVLLAIVDAKAGLREEVRHVLETVAQRREPRWLVLNKVDQADKGKLLALVAESNAIAPFAETFMISALTGDGVADLKRALAAAVPQGPWLFPEDQLSDAPARMMAAELVREQLFLQLGQELPYSTAVVIEQFEEQPDGSTAIHAQILVERDSQKAIVVGARGSRIKQIGEAARAQAAELLGRKTHLFLHVKVKPGWADDRHTWRDLGMDWVD</sequence>
<feature type="region of interest" description="G5" evidence="7">
    <location>
        <begin position="158"/>
        <end position="160"/>
    </location>
</feature>
<feature type="domain" description="Era-type G" evidence="10">
    <location>
        <begin position="12"/>
        <end position="179"/>
    </location>
</feature>
<feature type="region of interest" description="G2" evidence="7">
    <location>
        <begin position="46"/>
        <end position="50"/>
    </location>
</feature>
<feature type="region of interest" description="G1" evidence="7">
    <location>
        <begin position="20"/>
        <end position="27"/>
    </location>
</feature>
<feature type="region of interest" description="G3" evidence="7">
    <location>
        <begin position="67"/>
        <end position="70"/>
    </location>
</feature>
<name>A0A501XNJ3_9SPHN</name>
<dbReference type="Proteomes" id="UP000319897">
    <property type="component" value="Unassembled WGS sequence"/>
</dbReference>
<comment type="similarity">
    <text evidence="1 6 7 8">Belongs to the TRAFAC class TrmE-Era-EngA-EngB-Septin-like GTPase superfamily. Era GTPase family.</text>
</comment>
<keyword evidence="3 6" id="KW-0547">Nucleotide-binding</keyword>
<keyword evidence="4 6" id="KW-0694">RNA-binding</keyword>
<reference evidence="11 12" key="1">
    <citation type="submission" date="2019-06" db="EMBL/GenBank/DDBJ databases">
        <authorList>
            <person name="Lee I."/>
            <person name="Jang G.I."/>
            <person name="Hwang C.Y."/>
        </authorList>
    </citation>
    <scope>NUCLEOTIDE SEQUENCE [LARGE SCALE GENOMIC DNA]</scope>
    <source>
        <strain evidence="11 12">PAMC 28131</strain>
    </source>
</reference>
<keyword evidence="5 6" id="KW-0342">GTP-binding</keyword>
<accession>A0A501XNJ3</accession>
<evidence type="ECO:0000256" key="2">
    <source>
        <dbReference type="ARBA" id="ARBA00020484"/>
    </source>
</evidence>
<dbReference type="InterPro" id="IPR015946">
    <property type="entry name" value="KH_dom-like_a/b"/>
</dbReference>
<dbReference type="InterPro" id="IPR006073">
    <property type="entry name" value="GTP-bd"/>
</dbReference>
<comment type="subcellular location">
    <subcellularLocation>
        <location evidence="6">Cytoplasm</location>
    </subcellularLocation>
    <subcellularLocation>
        <location evidence="6">Cell membrane</location>
        <topology evidence="6">Peripheral membrane protein</topology>
    </subcellularLocation>
</comment>
<feature type="binding site" evidence="6">
    <location>
        <begin position="20"/>
        <end position="27"/>
    </location>
    <ligand>
        <name>GTP</name>
        <dbReference type="ChEBI" id="CHEBI:37565"/>
    </ligand>
</feature>
<keyword evidence="6" id="KW-0472">Membrane</keyword>